<accession>A0A1B9GSA3</accession>
<dbReference type="GO" id="GO:0003677">
    <property type="term" value="F:DNA binding"/>
    <property type="evidence" value="ECO:0007669"/>
    <property type="project" value="InterPro"/>
</dbReference>
<keyword evidence="6" id="KW-1185">Reference proteome</keyword>
<feature type="region of interest" description="Disordered" evidence="3">
    <location>
        <begin position="31"/>
        <end position="288"/>
    </location>
</feature>
<dbReference type="SMART" id="SM00906">
    <property type="entry name" value="Fungal_trans"/>
    <property type="match status" value="1"/>
</dbReference>
<evidence type="ECO:0000256" key="1">
    <source>
        <dbReference type="ARBA" id="ARBA00004123"/>
    </source>
</evidence>
<dbReference type="PANTHER" id="PTHR31001">
    <property type="entry name" value="UNCHARACTERIZED TRANSCRIPTIONAL REGULATORY PROTEIN"/>
    <property type="match status" value="1"/>
</dbReference>
<reference evidence="5 6" key="1">
    <citation type="submission" date="2013-07" db="EMBL/GenBank/DDBJ databases">
        <title>The Genome Sequence of Cryptococcus heveanensis BCC8398.</title>
        <authorList>
            <consortium name="The Broad Institute Genome Sequencing Platform"/>
            <person name="Cuomo C."/>
            <person name="Litvintseva A."/>
            <person name="Chen Y."/>
            <person name="Heitman J."/>
            <person name="Sun S."/>
            <person name="Springer D."/>
            <person name="Dromer F."/>
            <person name="Young S.K."/>
            <person name="Zeng Q."/>
            <person name="Gargeya S."/>
            <person name="Fitzgerald M."/>
            <person name="Abouelleil A."/>
            <person name="Alvarado L."/>
            <person name="Berlin A.M."/>
            <person name="Chapman S.B."/>
            <person name="Dewar J."/>
            <person name="Goldberg J."/>
            <person name="Griggs A."/>
            <person name="Gujja S."/>
            <person name="Hansen M."/>
            <person name="Howarth C."/>
            <person name="Imamovic A."/>
            <person name="Larimer J."/>
            <person name="McCowan C."/>
            <person name="Murphy C."/>
            <person name="Pearson M."/>
            <person name="Priest M."/>
            <person name="Roberts A."/>
            <person name="Saif S."/>
            <person name="Shea T."/>
            <person name="Sykes S."/>
            <person name="Wortman J."/>
            <person name="Nusbaum C."/>
            <person name="Birren B."/>
        </authorList>
    </citation>
    <scope>NUCLEOTIDE SEQUENCE [LARGE SCALE GENOMIC DNA]</scope>
    <source>
        <strain evidence="5 6">BCC8398</strain>
    </source>
</reference>
<feature type="compositionally biased region" description="Low complexity" evidence="3">
    <location>
        <begin position="40"/>
        <end position="51"/>
    </location>
</feature>
<proteinExistence type="predicted"/>
<dbReference type="AlphaFoldDB" id="A0A1B9GSA3"/>
<evidence type="ECO:0000313" key="5">
    <source>
        <dbReference type="EMBL" id="OCF33952.1"/>
    </source>
</evidence>
<feature type="domain" description="Xylanolytic transcriptional activator regulatory" evidence="4">
    <location>
        <begin position="440"/>
        <end position="513"/>
    </location>
</feature>
<evidence type="ECO:0000259" key="4">
    <source>
        <dbReference type="SMART" id="SM00906"/>
    </source>
</evidence>
<gene>
    <name evidence="5" type="ORF">I316_04298</name>
</gene>
<feature type="compositionally biased region" description="Low complexity" evidence="3">
    <location>
        <begin position="777"/>
        <end position="789"/>
    </location>
</feature>
<comment type="subcellular location">
    <subcellularLocation>
        <location evidence="1">Nucleus</location>
    </subcellularLocation>
</comment>
<feature type="compositionally biased region" description="Polar residues" evidence="3">
    <location>
        <begin position="211"/>
        <end position="228"/>
    </location>
</feature>
<feature type="compositionally biased region" description="Low complexity" evidence="3">
    <location>
        <begin position="827"/>
        <end position="839"/>
    </location>
</feature>
<keyword evidence="2" id="KW-0539">Nucleus</keyword>
<dbReference type="CDD" id="cd12148">
    <property type="entry name" value="fungal_TF_MHR"/>
    <property type="match status" value="1"/>
</dbReference>
<feature type="compositionally biased region" description="Basic and acidic residues" evidence="3">
    <location>
        <begin position="190"/>
        <end position="200"/>
    </location>
</feature>
<dbReference type="Proteomes" id="UP000092666">
    <property type="component" value="Unassembled WGS sequence"/>
</dbReference>
<reference evidence="6" key="2">
    <citation type="submission" date="2013-12" db="EMBL/GenBank/DDBJ databases">
        <title>Evolution of pathogenesis and genome organization in the Tremellales.</title>
        <authorList>
            <person name="Cuomo C."/>
            <person name="Litvintseva A."/>
            <person name="Heitman J."/>
            <person name="Chen Y."/>
            <person name="Sun S."/>
            <person name="Springer D."/>
            <person name="Dromer F."/>
            <person name="Young S."/>
            <person name="Zeng Q."/>
            <person name="Chapman S."/>
            <person name="Gujja S."/>
            <person name="Saif S."/>
            <person name="Birren B."/>
        </authorList>
    </citation>
    <scope>NUCLEOTIDE SEQUENCE [LARGE SCALE GENOMIC DNA]</scope>
    <source>
        <strain evidence="6">BCC8398</strain>
    </source>
</reference>
<feature type="compositionally biased region" description="Acidic residues" evidence="3">
    <location>
        <begin position="790"/>
        <end position="800"/>
    </location>
</feature>
<organism evidence="5 6">
    <name type="scientific">Kwoniella heveanensis BCC8398</name>
    <dbReference type="NCBI Taxonomy" id="1296120"/>
    <lineage>
        <taxon>Eukaryota</taxon>
        <taxon>Fungi</taxon>
        <taxon>Dikarya</taxon>
        <taxon>Basidiomycota</taxon>
        <taxon>Agaricomycotina</taxon>
        <taxon>Tremellomycetes</taxon>
        <taxon>Tremellales</taxon>
        <taxon>Cryptococcaceae</taxon>
        <taxon>Kwoniella</taxon>
    </lineage>
</organism>
<feature type="compositionally biased region" description="Polar residues" evidence="3">
    <location>
        <begin position="113"/>
        <end position="132"/>
    </location>
</feature>
<dbReference type="InterPro" id="IPR007219">
    <property type="entry name" value="XnlR_reg_dom"/>
</dbReference>
<protein>
    <recommendedName>
        <fullName evidence="4">Xylanolytic transcriptional activator regulatory domain-containing protein</fullName>
    </recommendedName>
</protein>
<evidence type="ECO:0000313" key="6">
    <source>
        <dbReference type="Proteomes" id="UP000092666"/>
    </source>
</evidence>
<dbReference type="STRING" id="1296120.A0A1B9GSA3"/>
<dbReference type="PANTHER" id="PTHR31001:SF56">
    <property type="entry name" value="ZN(2)-C6 FUNGAL-TYPE DOMAIN-CONTAINING PROTEIN"/>
    <property type="match status" value="1"/>
</dbReference>
<evidence type="ECO:0000256" key="2">
    <source>
        <dbReference type="ARBA" id="ARBA00023242"/>
    </source>
</evidence>
<feature type="compositionally biased region" description="Polar residues" evidence="3">
    <location>
        <begin position="77"/>
        <end position="98"/>
    </location>
</feature>
<feature type="compositionally biased region" description="Polar residues" evidence="3">
    <location>
        <begin position="141"/>
        <end position="178"/>
    </location>
</feature>
<feature type="region of interest" description="Disordered" evidence="3">
    <location>
        <begin position="827"/>
        <end position="891"/>
    </location>
</feature>
<sequence>MKETRRQIFDIKTAESLTKRLATLEGLLAEQGIDVPEPEPAAASPQTASPASRRDSKRRRESSASPDGRQRDRRSSHNTGPSPAYPSTSSTGGATSYVPSYASPRYREIRPGSAQSRSPSISLTRSAPTSSARDYDYPSALPSTFTPHSRPSPSNQVDSYWSRNPTTSNQSTSENRQGTSGGPYIPPHPDLNRDTSDRQHGSSPVVMEDGSYSTQRAGRSRSPVQHSHGTLVIGHSGRSRYLGPTAGTEWLKNQEVRNGDQTPMGESPSPEFAPGKPSAIETPAERDKRQATEHLLAFPFPLPTGASTIEALLSHLPSRDDAEILMDSYYRYFAWNHDTAPRRFFQPVFDKIYDSLASRSYRNVHPQQLALLFAILAMGTLQNLELPLHDPSANEYLAYAKGCLTKGDFMNNNTIAGVQTLIIMAHYLLETEKGRDGDSAWPLWGLAMRIIVAMGLHRDGARWNLPEKVVEERRQVFWAAYAIEILQANCFSRPTSLAPQYIDTAFPDGPSDYPDGSKSYQTLRFELIQLSARILDTGMSVQFESYDTILSLYTQLCEFERSIPYELRCRTALLALPSEYPDPEVAKEHSPEISRRNLKRTFQQFTLALNISEHVLFLHRPYFVMAMHDQPMDPTRSVYGRSYLAVVERCSVMIQIVSALYEAHPAVSSRQWFLWYHIFTAAVCLGTMVLRNPTSVLAQFAITSIDTSIAVYSALIKQNNSHSPSMVQNHDWLIRLRQRAFNKVIEHTQSQSQAQSQRRSRSKSKRRARRDRDKATDGPNDGNDSGNDQNESDVGSESEEDTQHVTGEDDLDIVGWKTRLIESAANGSQIASNISSSASTHRQYPDGRAPYDRGHSDGSVHQHPGRGSGNYQHLGHEHHHHHRTDSQGGPFDYSYPPNQPQEYVPYLPAPPMNGSGVIPAVQQVLQQHLVGVSPHTGHGYDLASGAMTGPATGTGTGGMGNSGIEGLLGSNVNINPNANAGGGFGGNNVGTDSSTDLLLHQFWDPMMMPDAGNLAVCGCFDLLTAKEVNPARADDELPVVRLLPGLPSCHRNSRQIGGAGIWV</sequence>
<dbReference type="Pfam" id="PF04082">
    <property type="entry name" value="Fungal_trans"/>
    <property type="match status" value="1"/>
</dbReference>
<dbReference type="OrthoDB" id="424974at2759"/>
<feature type="region of interest" description="Disordered" evidence="3">
    <location>
        <begin position="745"/>
        <end position="811"/>
    </location>
</feature>
<evidence type="ECO:0000256" key="3">
    <source>
        <dbReference type="SAM" id="MobiDB-lite"/>
    </source>
</evidence>
<dbReference type="InterPro" id="IPR050613">
    <property type="entry name" value="Sec_Metabolite_Reg"/>
</dbReference>
<dbReference type="EMBL" id="KI669502">
    <property type="protein sequence ID" value="OCF33952.1"/>
    <property type="molecule type" value="Genomic_DNA"/>
</dbReference>
<dbReference type="GO" id="GO:0006351">
    <property type="term" value="P:DNA-templated transcription"/>
    <property type="evidence" value="ECO:0007669"/>
    <property type="project" value="InterPro"/>
</dbReference>
<feature type="compositionally biased region" description="Basic and acidic residues" evidence="3">
    <location>
        <begin position="843"/>
        <end position="860"/>
    </location>
</feature>
<dbReference type="GO" id="GO:0005634">
    <property type="term" value="C:nucleus"/>
    <property type="evidence" value="ECO:0007669"/>
    <property type="project" value="UniProtKB-SubCell"/>
</dbReference>
<dbReference type="GO" id="GO:0008270">
    <property type="term" value="F:zinc ion binding"/>
    <property type="evidence" value="ECO:0007669"/>
    <property type="project" value="InterPro"/>
</dbReference>
<feature type="compositionally biased region" description="Basic residues" evidence="3">
    <location>
        <begin position="758"/>
        <end position="769"/>
    </location>
</feature>
<name>A0A1B9GSA3_9TREE</name>